<evidence type="ECO:0000259" key="7">
    <source>
        <dbReference type="Pfam" id="PF00590"/>
    </source>
</evidence>
<keyword evidence="1 6" id="KW-0963">Cytoplasm</keyword>
<evidence type="ECO:0000256" key="2">
    <source>
        <dbReference type="ARBA" id="ARBA00022552"/>
    </source>
</evidence>
<dbReference type="HAMAP" id="MF_01877">
    <property type="entry name" value="16SrRNA_methyltr_I"/>
    <property type="match status" value="1"/>
</dbReference>
<comment type="function">
    <text evidence="6">Catalyzes the 2'-O-methylation of the ribose of cytidine 1402 (C1402) in 16S rRNA.</text>
</comment>
<dbReference type="NCBIfam" id="TIGR00096">
    <property type="entry name" value="16S rRNA (cytidine(1402)-2'-O)-methyltransferase"/>
    <property type="match status" value="1"/>
</dbReference>
<dbReference type="GO" id="GO:0032259">
    <property type="term" value="P:methylation"/>
    <property type="evidence" value="ECO:0007669"/>
    <property type="project" value="UniProtKB-KW"/>
</dbReference>
<comment type="similarity">
    <text evidence="6">Belongs to the methyltransferase superfamily. RsmI family.</text>
</comment>
<reference evidence="9" key="1">
    <citation type="journal article" date="2019" name="Int. J. Syst. Evol. Microbiol.">
        <title>The Global Catalogue of Microorganisms (GCM) 10K type strain sequencing project: providing services to taxonomists for standard genome sequencing and annotation.</title>
        <authorList>
            <consortium name="The Broad Institute Genomics Platform"/>
            <consortium name="The Broad Institute Genome Sequencing Center for Infectious Disease"/>
            <person name="Wu L."/>
            <person name="Ma J."/>
        </authorList>
    </citation>
    <scope>NUCLEOTIDE SEQUENCE [LARGE SCALE GENOMIC DNA]</scope>
    <source>
        <strain evidence="9">JCM 12165</strain>
    </source>
</reference>
<dbReference type="EC" id="2.1.1.198" evidence="6"/>
<evidence type="ECO:0000313" key="9">
    <source>
        <dbReference type="Proteomes" id="UP001595896"/>
    </source>
</evidence>
<keyword evidence="2 6" id="KW-0698">rRNA processing</keyword>
<dbReference type="InterPro" id="IPR014776">
    <property type="entry name" value="4pyrrole_Mease_sub2"/>
</dbReference>
<proteinExistence type="inferred from homology"/>
<evidence type="ECO:0000256" key="3">
    <source>
        <dbReference type="ARBA" id="ARBA00022603"/>
    </source>
</evidence>
<dbReference type="PROSITE" id="PS01296">
    <property type="entry name" value="RSMI"/>
    <property type="match status" value="1"/>
</dbReference>
<name>A0ABV9NYK4_9BACI</name>
<dbReference type="GO" id="GO:0008168">
    <property type="term" value="F:methyltransferase activity"/>
    <property type="evidence" value="ECO:0007669"/>
    <property type="project" value="UniProtKB-KW"/>
</dbReference>
<keyword evidence="3 6" id="KW-0489">Methyltransferase</keyword>
<organism evidence="8 9">
    <name type="scientific">Bacillus daqingensis</name>
    <dbReference type="NCBI Taxonomy" id="872396"/>
    <lineage>
        <taxon>Bacteria</taxon>
        <taxon>Bacillati</taxon>
        <taxon>Bacillota</taxon>
        <taxon>Bacilli</taxon>
        <taxon>Bacillales</taxon>
        <taxon>Bacillaceae</taxon>
        <taxon>Bacillus</taxon>
    </lineage>
</organism>
<accession>A0ABV9NYK4</accession>
<dbReference type="Proteomes" id="UP001595896">
    <property type="component" value="Unassembled WGS sequence"/>
</dbReference>
<dbReference type="PIRSF" id="PIRSF005917">
    <property type="entry name" value="MTase_YraL"/>
    <property type="match status" value="1"/>
</dbReference>
<sequence length="292" mass="32295">MHEQRTYQADGGMLVLVPTPIGNLEDMTFRAVRELKEADVIAAEDTRHTRKLCHVYEIETPLISFHEHSSDTRLEELLEKIRSGKKVALVSDAGTPGVSDPGWAAVDACRQEGLTVTALPGANAAVTALTASGLPTTSFTFLGFSERKKRKRTELLEEWRTARSTLIFYESPHRLDQMLQAAFDVYGPRRAAVGRELTKQFETYMTGTLEELAAWAAGTDIKGECVILIEGAGEEEAAAAGTEWWQELSLKQHVEHHIDKGHSSKQAIKQTAVDRSMPKRDVYAAYHDTGAS</sequence>
<dbReference type="InterPro" id="IPR014777">
    <property type="entry name" value="4pyrrole_Mease_sub1"/>
</dbReference>
<dbReference type="PANTHER" id="PTHR46111">
    <property type="entry name" value="RIBOSOMAL RNA SMALL SUBUNIT METHYLTRANSFERASE I"/>
    <property type="match status" value="1"/>
</dbReference>
<evidence type="ECO:0000256" key="1">
    <source>
        <dbReference type="ARBA" id="ARBA00022490"/>
    </source>
</evidence>
<dbReference type="CDD" id="cd11648">
    <property type="entry name" value="RsmI"/>
    <property type="match status" value="1"/>
</dbReference>
<comment type="catalytic activity">
    <reaction evidence="6">
        <text>cytidine(1402) in 16S rRNA + S-adenosyl-L-methionine = 2'-O-methylcytidine(1402) in 16S rRNA + S-adenosyl-L-homocysteine + H(+)</text>
        <dbReference type="Rhea" id="RHEA:42924"/>
        <dbReference type="Rhea" id="RHEA-COMP:10285"/>
        <dbReference type="Rhea" id="RHEA-COMP:10286"/>
        <dbReference type="ChEBI" id="CHEBI:15378"/>
        <dbReference type="ChEBI" id="CHEBI:57856"/>
        <dbReference type="ChEBI" id="CHEBI:59789"/>
        <dbReference type="ChEBI" id="CHEBI:74495"/>
        <dbReference type="ChEBI" id="CHEBI:82748"/>
        <dbReference type="EC" id="2.1.1.198"/>
    </reaction>
</comment>
<dbReference type="SUPFAM" id="SSF53790">
    <property type="entry name" value="Tetrapyrrole methylase"/>
    <property type="match status" value="1"/>
</dbReference>
<dbReference type="Gene3D" id="3.40.1010.10">
    <property type="entry name" value="Cobalt-precorrin-4 Transmethylase, Domain 1"/>
    <property type="match status" value="1"/>
</dbReference>
<dbReference type="Pfam" id="PF00590">
    <property type="entry name" value="TP_methylase"/>
    <property type="match status" value="1"/>
</dbReference>
<feature type="domain" description="Tetrapyrrole methylase" evidence="7">
    <location>
        <begin position="13"/>
        <end position="213"/>
    </location>
</feature>
<comment type="caution">
    <text evidence="8">The sequence shown here is derived from an EMBL/GenBank/DDBJ whole genome shotgun (WGS) entry which is preliminary data.</text>
</comment>
<evidence type="ECO:0000256" key="4">
    <source>
        <dbReference type="ARBA" id="ARBA00022679"/>
    </source>
</evidence>
<evidence type="ECO:0000313" key="8">
    <source>
        <dbReference type="EMBL" id="MFC4737755.1"/>
    </source>
</evidence>
<protein>
    <recommendedName>
        <fullName evidence="6">Ribosomal RNA small subunit methyltransferase I</fullName>
        <ecNumber evidence="6">2.1.1.198</ecNumber>
    </recommendedName>
    <alternativeName>
        <fullName evidence="6">16S rRNA 2'-O-ribose C1402 methyltransferase</fullName>
    </alternativeName>
    <alternativeName>
        <fullName evidence="6">rRNA (cytidine-2'-O-)-methyltransferase RsmI</fullName>
    </alternativeName>
</protein>
<dbReference type="PANTHER" id="PTHR46111:SF1">
    <property type="entry name" value="RIBOSOMAL RNA SMALL SUBUNIT METHYLTRANSFERASE I"/>
    <property type="match status" value="1"/>
</dbReference>
<dbReference type="InterPro" id="IPR018063">
    <property type="entry name" value="SAM_MeTrfase_RsmI_CS"/>
</dbReference>
<dbReference type="EMBL" id="JBHSGK010000016">
    <property type="protein sequence ID" value="MFC4737755.1"/>
    <property type="molecule type" value="Genomic_DNA"/>
</dbReference>
<comment type="subcellular location">
    <subcellularLocation>
        <location evidence="6">Cytoplasm</location>
    </subcellularLocation>
</comment>
<dbReference type="InterPro" id="IPR000878">
    <property type="entry name" value="4pyrrol_Mease"/>
</dbReference>
<keyword evidence="4 6" id="KW-0808">Transferase</keyword>
<dbReference type="RefSeq" id="WP_377910351.1">
    <property type="nucleotide sequence ID" value="NZ_JBHSGK010000016.1"/>
</dbReference>
<keyword evidence="5 6" id="KW-0949">S-adenosyl-L-methionine</keyword>
<gene>
    <name evidence="6 8" type="primary">rsmI</name>
    <name evidence="8" type="ORF">ACFO4L_14330</name>
</gene>
<dbReference type="Gene3D" id="3.30.950.10">
    <property type="entry name" value="Methyltransferase, Cobalt-precorrin-4 Transmethylase, Domain 2"/>
    <property type="match status" value="1"/>
</dbReference>
<evidence type="ECO:0000256" key="6">
    <source>
        <dbReference type="HAMAP-Rule" id="MF_01877"/>
    </source>
</evidence>
<keyword evidence="9" id="KW-1185">Reference proteome</keyword>
<evidence type="ECO:0000256" key="5">
    <source>
        <dbReference type="ARBA" id="ARBA00022691"/>
    </source>
</evidence>
<dbReference type="InterPro" id="IPR008189">
    <property type="entry name" value="rRNA_ssu_MeTfrase_I"/>
</dbReference>
<dbReference type="InterPro" id="IPR035996">
    <property type="entry name" value="4pyrrol_Methylase_sf"/>
</dbReference>